<evidence type="ECO:0000313" key="3">
    <source>
        <dbReference type="EMBL" id="PTX39071.1"/>
    </source>
</evidence>
<protein>
    <recommendedName>
        <fullName evidence="2">Phage tail tape measure protein domain-containing protein</fullName>
    </recommendedName>
</protein>
<dbReference type="RefSeq" id="WP_108130950.1">
    <property type="nucleotide sequence ID" value="NZ_QBKP01000039.1"/>
</dbReference>
<dbReference type="EMBL" id="QBKP01000039">
    <property type="protein sequence ID" value="PTX39071.1"/>
    <property type="molecule type" value="Genomic_DNA"/>
</dbReference>
<proteinExistence type="predicted"/>
<dbReference type="OrthoDB" id="7311517at2"/>
<dbReference type="Proteomes" id="UP000244224">
    <property type="component" value="Unassembled WGS sequence"/>
</dbReference>
<sequence length="808" mass="85848">MSLSTMRDLNARMRLDTSHFSQGLRKLEVDTKRTAAKMGQAFQAFALGFAGGVASGLVTGAIDKMTSGVKDTVREIAAMGDEAKRSGLGLRAFQEWSFVAQQNRVSLDALVDGFKELSLRADEWIVTGGGAAAEAFQRLGFSAADLKERLKDPSALMLEIIGRLKGLDQAARIRITDELFGGTGGEQFVQLIDQGEAGLRRTIDRAHELGRVMDEEAIQKATELDQKWNELADRVETFAKRAAVALADLPFAVIEDRIGEIFNEAEGRQILGDEVYDQLRKAGDLSDEQVVKLTALRGEWSNLAEEADRTANALAQAAGEADMMGLDSLWEVLAQASNEMRKLADDFAAGAIDAETFRAKMDELQRAASAAFNALDDADRVNFSGAISEVDRLGGVIASVTIKAQQLYSWLKAAAGAGSEAAGVTTGTPLAVGDIQMPPAEGAPRTSPKPKAAPSGFSVDMDGNGIPDVVDDARKKASGGGKSKGGGGSKDNFGKSMSDWRVEVEGMLAEASALNDLQLAFDEYGIAVDVARRKAELLQEAKEAGKTITPELRAEIDKLANSYVDAATKMEMAKQRHEDFKSAVEQTKGTLSGVFTGLVTGAQTFRQALGNVIAKLGEMIAMKGFEQLWSGGLGKGVGGILKALGFSRGGYTGDGGVDEAAGVVHRGEVVWSQADIRRAGGVQLVERMRVSGDLGKLFRMPGFAKGGVVGGQVSPGASSRRAFTSAEIARLVAMPDVGAVTRVSGGAAPKQGRDLVDVRIGVDPRNGSIQPYVDRRAAQVASGLDAQAQRAQVRMMPDMIRDIQRRGT</sequence>
<keyword evidence="4" id="KW-1185">Reference proteome</keyword>
<evidence type="ECO:0000313" key="4">
    <source>
        <dbReference type="Proteomes" id="UP000244224"/>
    </source>
</evidence>
<dbReference type="Pfam" id="PF10145">
    <property type="entry name" value="PhageMin_Tail"/>
    <property type="match status" value="1"/>
</dbReference>
<reference evidence="3 4" key="1">
    <citation type="submission" date="2018-04" db="EMBL/GenBank/DDBJ databases">
        <title>Genomic Encyclopedia of Archaeal and Bacterial Type Strains, Phase II (KMG-II): from individual species to whole genera.</title>
        <authorList>
            <person name="Goeker M."/>
        </authorList>
    </citation>
    <scope>NUCLEOTIDE SEQUENCE [LARGE SCALE GENOMIC DNA]</scope>
    <source>
        <strain evidence="3 4">DSM 21823</strain>
    </source>
</reference>
<feature type="domain" description="Phage tail tape measure protein" evidence="2">
    <location>
        <begin position="30"/>
        <end position="181"/>
    </location>
</feature>
<comment type="caution">
    <text evidence="3">The sequence shown here is derived from an EMBL/GenBank/DDBJ whole genome shotgun (WGS) entry which is preliminary data.</text>
</comment>
<feature type="region of interest" description="Disordered" evidence="1">
    <location>
        <begin position="436"/>
        <end position="495"/>
    </location>
</feature>
<evidence type="ECO:0000259" key="2">
    <source>
        <dbReference type="Pfam" id="PF10145"/>
    </source>
</evidence>
<dbReference type="AlphaFoldDB" id="A0A2T6A5H4"/>
<name>A0A2T6A5H4_9RHOB</name>
<feature type="compositionally biased region" description="Gly residues" evidence="1">
    <location>
        <begin position="478"/>
        <end position="489"/>
    </location>
</feature>
<gene>
    <name evidence="3" type="ORF">C8N34_1393</name>
</gene>
<accession>A0A2T6A5H4</accession>
<organism evidence="3 4">
    <name type="scientific">Gemmobacter caeni</name>
    <dbReference type="NCBI Taxonomy" id="589035"/>
    <lineage>
        <taxon>Bacteria</taxon>
        <taxon>Pseudomonadati</taxon>
        <taxon>Pseudomonadota</taxon>
        <taxon>Alphaproteobacteria</taxon>
        <taxon>Rhodobacterales</taxon>
        <taxon>Paracoccaceae</taxon>
        <taxon>Gemmobacter</taxon>
    </lineage>
</organism>
<evidence type="ECO:0000256" key="1">
    <source>
        <dbReference type="SAM" id="MobiDB-lite"/>
    </source>
</evidence>
<dbReference type="InterPro" id="IPR010090">
    <property type="entry name" value="Phage_tape_meas"/>
</dbReference>